<evidence type="ECO:0000256" key="1">
    <source>
        <dbReference type="ARBA" id="ARBA00022679"/>
    </source>
</evidence>
<dbReference type="EMBL" id="ARXR01000051">
    <property type="protein sequence ID" value="MBF5054540.1"/>
    <property type="molecule type" value="Genomic_DNA"/>
</dbReference>
<comment type="subcellular location">
    <subcellularLocation>
        <location evidence="2">Cytoplasm</location>
    </subcellularLocation>
</comment>
<dbReference type="RefSeq" id="WP_142947787.1">
    <property type="nucleotide sequence ID" value="NZ_ARXR01000051.1"/>
</dbReference>
<dbReference type="InterPro" id="IPR008220">
    <property type="entry name" value="HAT_MetX-like"/>
</dbReference>
<keyword evidence="1 2" id="KW-0808">Transferase</keyword>
<dbReference type="NCBIfam" id="NF001209">
    <property type="entry name" value="PRK00175.1"/>
    <property type="match status" value="1"/>
</dbReference>
<keyword evidence="2" id="KW-0486">Methionine biosynthesis</keyword>
<feature type="site" description="Important for acyl-CoA specificity" evidence="2">
    <location>
        <position position="324"/>
    </location>
</feature>
<comment type="catalytic activity">
    <reaction evidence="2">
        <text>L-homoserine + succinyl-CoA = O-succinyl-L-homoserine + CoA</text>
        <dbReference type="Rhea" id="RHEA:22008"/>
        <dbReference type="ChEBI" id="CHEBI:57287"/>
        <dbReference type="ChEBI" id="CHEBI:57292"/>
        <dbReference type="ChEBI" id="CHEBI:57476"/>
        <dbReference type="ChEBI" id="CHEBI:57661"/>
        <dbReference type="EC" id="2.3.1.46"/>
    </reaction>
</comment>
<comment type="subunit">
    <text evidence="2">Homodimer.</text>
</comment>
<dbReference type="InterPro" id="IPR000073">
    <property type="entry name" value="AB_hydrolase_1"/>
</dbReference>
<dbReference type="HAMAP" id="MF_00296">
    <property type="entry name" value="MetX_acyltransf"/>
    <property type="match status" value="1"/>
</dbReference>
<keyword evidence="2" id="KW-0963">Cytoplasm</keyword>
<feature type="active site" description="Nucleophile" evidence="2">
    <location>
        <position position="157"/>
    </location>
</feature>
<comment type="function">
    <text evidence="2">Transfers a succinyl group from succinyl-CoA to L-homoserine, forming succinyl-L-homoserine.</text>
</comment>
<dbReference type="PANTHER" id="PTHR32268:SF11">
    <property type="entry name" value="HOMOSERINE O-ACETYLTRANSFERASE"/>
    <property type="match status" value="1"/>
</dbReference>
<name>A0ABS0AKG5_9GAMM</name>
<dbReference type="PANTHER" id="PTHR32268">
    <property type="entry name" value="HOMOSERINE O-ACETYLTRANSFERASE"/>
    <property type="match status" value="1"/>
</dbReference>
<dbReference type="NCBIfam" id="TIGR01392">
    <property type="entry name" value="homoserO_Ac_trn"/>
    <property type="match status" value="1"/>
</dbReference>
<comment type="caution">
    <text evidence="4">The sequence shown here is derived from an EMBL/GenBank/DDBJ whole genome shotgun (WGS) entry which is preliminary data.</text>
</comment>
<feature type="domain" description="AB hydrolase-1" evidence="3">
    <location>
        <begin position="51"/>
        <end position="333"/>
    </location>
</feature>
<comment type="caution">
    <text evidence="2">Lacks conserved residue(s) required for the propagation of feature annotation.</text>
</comment>
<protein>
    <recommendedName>
        <fullName evidence="2">Homoserine O-succinyltransferase</fullName>
        <shortName evidence="2">HST</shortName>
        <ecNumber evidence="2">2.3.1.46</ecNumber>
    </recommendedName>
    <alternativeName>
        <fullName evidence="2">Homoserine transsuccinylase</fullName>
        <shortName evidence="2">HTS</shortName>
    </alternativeName>
</protein>
<keyword evidence="2" id="KW-0012">Acyltransferase</keyword>
<keyword evidence="2" id="KW-0028">Amino-acid biosynthesis</keyword>
<comment type="pathway">
    <text evidence="2">Amino-acid biosynthesis; L-methionine biosynthesis via de novo pathway; O-succinyl-L-homoserine from L-homoserine: step 1/1.</text>
</comment>
<feature type="binding site" evidence="2">
    <location>
        <position position="356"/>
    </location>
    <ligand>
        <name>substrate</name>
    </ligand>
</feature>
<dbReference type="EC" id="2.3.1.46" evidence="2"/>
<dbReference type="InterPro" id="IPR029058">
    <property type="entry name" value="AB_hydrolase_fold"/>
</dbReference>
<sequence length="383" mass="42485">MPETIPQDSVGLVQPQTLHVDQPLELECGRVLPSYDLVYETYGTLNADASNAVLICHALSGHHHAAGYHSADDPRPGWWDSCIGPGKPIDTNRFFVVCPNNLGGCHGSSGPGSQNPETGQLWGPDFPMMTVKDWVKSQAQLADALGIQRWAAVVGGSLGGMQALQWSMDFPDRLANAVVIAAAPKLSAQNIAFNEVARQSILTDPNFHGGRYYLHDTYPRQGLILARMVGHITYLSDDAMRMKFGRDLRSGRFHFGFDVEFQVESYLRHQGETFSRNFDANTYLLMTKALDYFDPARECDGTLEDALADTRCNFLVMSFNSDWRFSPERSREIVNALVQVGRNVSYAEIDTPKGHDAFLLPIPEYRKLFGAYMGRVAEATSNA</sequence>
<reference evidence="4 5" key="1">
    <citation type="submission" date="2012-09" db="EMBL/GenBank/DDBJ databases">
        <title>Genome Sequence of alkane-degrading Bacterium Alcanivorax venustensis ISO4.</title>
        <authorList>
            <person name="Lai Q."/>
            <person name="Shao Z."/>
        </authorList>
    </citation>
    <scope>NUCLEOTIDE SEQUENCE [LARGE SCALE GENOMIC DNA]</scope>
    <source>
        <strain evidence="4 5">ISO4</strain>
    </source>
</reference>
<gene>
    <name evidence="2" type="primary">metXS</name>
    <name evidence="4" type="ORF">ISO4_03142</name>
</gene>
<dbReference type="SUPFAM" id="SSF53474">
    <property type="entry name" value="alpha/beta-Hydrolases"/>
    <property type="match status" value="1"/>
</dbReference>
<accession>A0ABS0AKG5</accession>
<dbReference type="Gene3D" id="1.10.1740.110">
    <property type="match status" value="1"/>
</dbReference>
<proteinExistence type="inferred from homology"/>
<comment type="similarity">
    <text evidence="2">Belongs to the AB hydrolase superfamily. MetX family.</text>
</comment>
<evidence type="ECO:0000256" key="2">
    <source>
        <dbReference type="HAMAP-Rule" id="MF_00296"/>
    </source>
</evidence>
<feature type="binding site" evidence="2">
    <location>
        <position position="227"/>
    </location>
    <ligand>
        <name>substrate</name>
    </ligand>
</feature>
<evidence type="ECO:0000313" key="4">
    <source>
        <dbReference type="EMBL" id="MBF5054540.1"/>
    </source>
</evidence>
<dbReference type="GeneID" id="99765146"/>
<feature type="active site" evidence="2">
    <location>
        <position position="355"/>
    </location>
</feature>
<organism evidence="4 5">
    <name type="scientific">Alloalcanivorax venustensis ISO4</name>
    <dbReference type="NCBI Taxonomy" id="1177184"/>
    <lineage>
        <taxon>Bacteria</taxon>
        <taxon>Pseudomonadati</taxon>
        <taxon>Pseudomonadota</taxon>
        <taxon>Gammaproteobacteria</taxon>
        <taxon>Oceanospirillales</taxon>
        <taxon>Alcanivoracaceae</taxon>
        <taxon>Alloalcanivorax</taxon>
    </lineage>
</organism>
<dbReference type="Proteomes" id="UP000644441">
    <property type="component" value="Unassembled WGS sequence"/>
</dbReference>
<dbReference type="PIRSF" id="PIRSF000443">
    <property type="entry name" value="Homoser_Ac_trans"/>
    <property type="match status" value="1"/>
</dbReference>
<keyword evidence="5" id="KW-1185">Reference proteome</keyword>
<evidence type="ECO:0000259" key="3">
    <source>
        <dbReference type="Pfam" id="PF00561"/>
    </source>
</evidence>
<dbReference type="Gene3D" id="3.40.50.1820">
    <property type="entry name" value="alpha/beta hydrolase"/>
    <property type="match status" value="1"/>
</dbReference>
<dbReference type="Pfam" id="PF00561">
    <property type="entry name" value="Abhydrolase_1"/>
    <property type="match status" value="1"/>
</dbReference>
<feature type="active site" evidence="2">
    <location>
        <position position="322"/>
    </location>
</feature>
<evidence type="ECO:0000313" key="5">
    <source>
        <dbReference type="Proteomes" id="UP000644441"/>
    </source>
</evidence>